<dbReference type="Proteomes" id="UP000030518">
    <property type="component" value="Unassembled WGS sequence"/>
</dbReference>
<evidence type="ECO:0000313" key="1">
    <source>
        <dbReference type="EMBL" id="KGQ19881.1"/>
    </source>
</evidence>
<gene>
    <name evidence="1" type="ORF">LF41_2388</name>
</gene>
<keyword evidence="2" id="KW-1185">Reference proteome</keyword>
<dbReference type="RefSeq" id="WP_036166768.1">
    <property type="nucleotide sequence ID" value="NZ_JRKJ01000005.1"/>
</dbReference>
<dbReference type="STRING" id="1300345.LF41_2388"/>
<reference evidence="1 2" key="1">
    <citation type="submission" date="2014-09" db="EMBL/GenBank/DDBJ databases">
        <title>Genome sequences of Lysobacter dokdonensis DS-58.</title>
        <authorList>
            <person name="Kim J.F."/>
            <person name="Kwak M.-J."/>
        </authorList>
    </citation>
    <scope>NUCLEOTIDE SEQUENCE [LARGE SCALE GENOMIC DNA]</scope>
    <source>
        <strain evidence="1 2">DS-58</strain>
    </source>
</reference>
<dbReference type="EMBL" id="JRKJ01000005">
    <property type="protein sequence ID" value="KGQ19881.1"/>
    <property type="molecule type" value="Genomic_DNA"/>
</dbReference>
<sequence length="92" mass="10515">MNTDWLVELRVRIDQTPRWRDIELTHGEARAIADLLRLLSDREEQLAECFRVAGGDTDGDNYAPRLADRAVQAVSDLRRDYDEACGELDTLP</sequence>
<evidence type="ECO:0000313" key="2">
    <source>
        <dbReference type="Proteomes" id="UP000030518"/>
    </source>
</evidence>
<comment type="caution">
    <text evidence="1">The sequence shown here is derived from an EMBL/GenBank/DDBJ whole genome shotgun (WGS) entry which is preliminary data.</text>
</comment>
<dbReference type="AlphaFoldDB" id="A0A0A2WI66"/>
<organism evidence="1 2">
    <name type="scientific">Lysobacter dokdonensis DS-58</name>
    <dbReference type="NCBI Taxonomy" id="1300345"/>
    <lineage>
        <taxon>Bacteria</taxon>
        <taxon>Pseudomonadati</taxon>
        <taxon>Pseudomonadota</taxon>
        <taxon>Gammaproteobacteria</taxon>
        <taxon>Lysobacterales</taxon>
        <taxon>Lysobacteraceae</taxon>
        <taxon>Noviluteimonas</taxon>
    </lineage>
</organism>
<proteinExistence type="predicted"/>
<dbReference type="OrthoDB" id="9810372at2"/>
<protein>
    <submittedName>
        <fullName evidence="1">Uncharacterized protein</fullName>
    </submittedName>
</protein>
<dbReference type="PATRIC" id="fig|1300345.3.peg.959"/>
<name>A0A0A2WI66_9GAMM</name>
<accession>A0A0A2WI66</accession>